<dbReference type="HOGENOM" id="CLU_000445_89_38_9"/>
<dbReference type="EC" id="2.7.13.3" evidence="3"/>
<dbReference type="EMBL" id="ADKX01000048">
    <property type="protein sequence ID" value="EFW03376.1"/>
    <property type="molecule type" value="Genomic_DNA"/>
</dbReference>
<dbReference type="PANTHER" id="PTHR43547:SF2">
    <property type="entry name" value="HYBRID SIGNAL TRANSDUCTION HISTIDINE KINASE C"/>
    <property type="match status" value="1"/>
</dbReference>
<protein>
    <recommendedName>
        <fullName evidence="3">histidine kinase</fullName>
        <ecNumber evidence="3">2.7.13.3</ecNumber>
    </recommendedName>
</protein>
<dbReference type="SMART" id="SM00387">
    <property type="entry name" value="HATPase_c"/>
    <property type="match status" value="1"/>
</dbReference>
<dbReference type="eggNOG" id="COG2205">
    <property type="taxonomic scope" value="Bacteria"/>
</dbReference>
<dbReference type="Pfam" id="PF02518">
    <property type="entry name" value="HATPase_c"/>
    <property type="match status" value="1"/>
</dbReference>
<dbReference type="CDD" id="cd06225">
    <property type="entry name" value="HAMP"/>
    <property type="match status" value="1"/>
</dbReference>
<gene>
    <name evidence="11" type="ORF">HMPREF9488_03440</name>
</gene>
<keyword evidence="8" id="KW-1133">Transmembrane helix</keyword>
<dbReference type="PANTHER" id="PTHR43547">
    <property type="entry name" value="TWO-COMPONENT HISTIDINE KINASE"/>
    <property type="match status" value="1"/>
</dbReference>
<feature type="transmembrane region" description="Helical" evidence="8">
    <location>
        <begin position="7"/>
        <end position="27"/>
    </location>
</feature>
<dbReference type="InterPro" id="IPR036097">
    <property type="entry name" value="HisK_dim/P_sf"/>
</dbReference>
<dbReference type="STRING" id="100884.GCA_000269565_00773"/>
<dbReference type="InterPro" id="IPR036890">
    <property type="entry name" value="HATPase_C_sf"/>
</dbReference>
<comment type="subcellular location">
    <subcellularLocation>
        <location evidence="2">Membrane</location>
    </subcellularLocation>
</comment>
<dbReference type="Gene3D" id="6.10.340.10">
    <property type="match status" value="1"/>
</dbReference>
<evidence type="ECO:0000256" key="6">
    <source>
        <dbReference type="ARBA" id="ARBA00022777"/>
    </source>
</evidence>
<comment type="caution">
    <text evidence="11">The sequence shown here is derived from an EMBL/GenBank/DDBJ whole genome shotgun (WGS) entry which is preliminary data.</text>
</comment>
<evidence type="ECO:0000256" key="2">
    <source>
        <dbReference type="ARBA" id="ARBA00004370"/>
    </source>
</evidence>
<dbReference type="AlphaFoldDB" id="E7GF97"/>
<dbReference type="Pfam" id="PF00512">
    <property type="entry name" value="HisKA"/>
    <property type="match status" value="1"/>
</dbReference>
<dbReference type="GO" id="GO:0000155">
    <property type="term" value="F:phosphorelay sensor kinase activity"/>
    <property type="evidence" value="ECO:0007669"/>
    <property type="project" value="InterPro"/>
</dbReference>
<keyword evidence="6" id="KW-0418">Kinase</keyword>
<name>E7GF97_9FIRM</name>
<dbReference type="CDD" id="cd00082">
    <property type="entry name" value="HisKA"/>
    <property type="match status" value="1"/>
</dbReference>
<dbReference type="InterPro" id="IPR003661">
    <property type="entry name" value="HisK_dim/P_dom"/>
</dbReference>
<evidence type="ECO:0000256" key="8">
    <source>
        <dbReference type="SAM" id="Phobius"/>
    </source>
</evidence>
<evidence type="ECO:0000256" key="5">
    <source>
        <dbReference type="ARBA" id="ARBA00022679"/>
    </source>
</evidence>
<evidence type="ECO:0000256" key="7">
    <source>
        <dbReference type="ARBA" id="ARBA00023012"/>
    </source>
</evidence>
<dbReference type="Gene3D" id="1.10.287.130">
    <property type="match status" value="1"/>
</dbReference>
<dbReference type="Gene3D" id="3.30.565.10">
    <property type="entry name" value="Histidine kinase-like ATPase, C-terminal domain"/>
    <property type="match status" value="1"/>
</dbReference>
<evidence type="ECO:0000313" key="11">
    <source>
        <dbReference type="EMBL" id="EFW03376.1"/>
    </source>
</evidence>
<keyword evidence="8" id="KW-0472">Membrane</keyword>
<reference evidence="11 12" key="1">
    <citation type="submission" date="2010-12" db="EMBL/GenBank/DDBJ databases">
        <title>The Genome Sequence of Coprobacillus sp. strain 29_1.</title>
        <authorList>
            <consortium name="The Broad Institute Genome Sequencing Platform"/>
            <person name="Earl A."/>
            <person name="Ward D."/>
            <person name="Feldgarden M."/>
            <person name="Gevers D."/>
            <person name="Daigneault M."/>
            <person name="Sibley C.D."/>
            <person name="White A."/>
            <person name="Strauss J."/>
            <person name="Allen-Vercoe E."/>
            <person name="Young S.K."/>
            <person name="Zeng Q."/>
            <person name="Gargeya S."/>
            <person name="Fitzgerald M."/>
            <person name="Haas B."/>
            <person name="Abouelleil A."/>
            <person name="Alvarado L."/>
            <person name="Arachchi H.M."/>
            <person name="Berlin A."/>
            <person name="Brown A."/>
            <person name="Chapman S.B."/>
            <person name="Chen Z."/>
            <person name="Dunbar C."/>
            <person name="Freedman E."/>
            <person name="Gearin G."/>
            <person name="Gellesch M."/>
            <person name="Goldberg J."/>
            <person name="Griggs A."/>
            <person name="Gujja S."/>
            <person name="Heilman E."/>
            <person name="Heiman D."/>
            <person name="Howarth C."/>
            <person name="Larson L."/>
            <person name="Lui A."/>
            <person name="MacDonald P.J.P."/>
            <person name="Mehta T."/>
            <person name="Montmayeur A."/>
            <person name="Murphy C."/>
            <person name="Neiman D."/>
            <person name="Pearson M."/>
            <person name="Priest M."/>
            <person name="Roberts A."/>
            <person name="Saif S."/>
            <person name="Shea T."/>
            <person name="Shenoy N."/>
            <person name="Sisk P."/>
            <person name="Stolte C."/>
            <person name="Sykes S."/>
            <person name="White J."/>
            <person name="Yandava C."/>
            <person name="Nusbaum C."/>
            <person name="Birren B."/>
        </authorList>
    </citation>
    <scope>NUCLEOTIDE SEQUENCE [LARGE SCALE GENOMIC DNA]</scope>
    <source>
        <strain evidence="11 12">29_1</strain>
    </source>
</reference>
<evidence type="ECO:0000259" key="10">
    <source>
        <dbReference type="PROSITE" id="PS50885"/>
    </source>
</evidence>
<dbReference type="SUPFAM" id="SSF158472">
    <property type="entry name" value="HAMP domain-like"/>
    <property type="match status" value="1"/>
</dbReference>
<feature type="domain" description="Histidine kinase" evidence="9">
    <location>
        <begin position="221"/>
        <end position="425"/>
    </location>
</feature>
<dbReference type="InterPro" id="IPR003660">
    <property type="entry name" value="HAMP_dom"/>
</dbReference>
<dbReference type="PROSITE" id="PS50885">
    <property type="entry name" value="HAMP"/>
    <property type="match status" value="1"/>
</dbReference>
<dbReference type="RefSeq" id="WP_008790522.1">
    <property type="nucleotide sequence ID" value="NZ_AKCB01000001.1"/>
</dbReference>
<dbReference type="InterPro" id="IPR004358">
    <property type="entry name" value="Sig_transdc_His_kin-like_C"/>
</dbReference>
<dbReference type="OrthoDB" id="84942at2"/>
<dbReference type="Proteomes" id="UP000003157">
    <property type="component" value="Unassembled WGS sequence"/>
</dbReference>
<evidence type="ECO:0000313" key="12">
    <source>
        <dbReference type="Proteomes" id="UP000003157"/>
    </source>
</evidence>
<dbReference type="SMART" id="SM00388">
    <property type="entry name" value="HisKA"/>
    <property type="match status" value="1"/>
</dbReference>
<sequence>MKKKVTLLMIIFFISLQAFLLIQIYSLQDNQPLDTVLINDIKQSALQQWQTLSMTQSFNNPDQDHTLDFTIINKQEEILYTTNAEFFISSQHSLAQRETIINIQNQDQYLGQLIIHNPINSQSLINQQKTSWIISIMTILEIILVLGYFRYLQYIIFQPFQKLKEFASRVAHGDLDFPLTMDRQNIFGAFSESFDLMREELKIARLHEQQANQSKKELVAKLSHDIKTPVASIQAVSELMSVTSTSSKEKQQLQIIHDKANQINQLISDLFHASLEELQELKVTPTLHQSQEIYQIIKNSDYQNMTHIQSIPECLISYDAIRLQQVFDNLLSNSYKYEASQIDISFEFKKNHFVIFISDNGLGIKKDELPLLFEKFYRGSNSQKKSGSGLGLYISHYFMKQMHGDMKAVESMHGLSLVLSLPLAS</sequence>
<accession>E7GF97</accession>
<dbReference type="PRINTS" id="PR00344">
    <property type="entry name" value="BCTRLSENSOR"/>
</dbReference>
<evidence type="ECO:0000256" key="3">
    <source>
        <dbReference type="ARBA" id="ARBA00012438"/>
    </source>
</evidence>
<keyword evidence="12" id="KW-1185">Reference proteome</keyword>
<evidence type="ECO:0000256" key="4">
    <source>
        <dbReference type="ARBA" id="ARBA00022553"/>
    </source>
</evidence>
<keyword evidence="5" id="KW-0808">Transferase</keyword>
<dbReference type="SUPFAM" id="SSF47384">
    <property type="entry name" value="Homodimeric domain of signal transducing histidine kinase"/>
    <property type="match status" value="1"/>
</dbReference>
<dbReference type="PROSITE" id="PS50109">
    <property type="entry name" value="HIS_KIN"/>
    <property type="match status" value="1"/>
</dbReference>
<dbReference type="GeneID" id="78228667"/>
<evidence type="ECO:0000256" key="1">
    <source>
        <dbReference type="ARBA" id="ARBA00000085"/>
    </source>
</evidence>
<dbReference type="CDD" id="cd00075">
    <property type="entry name" value="HATPase"/>
    <property type="match status" value="1"/>
</dbReference>
<keyword evidence="4" id="KW-0597">Phosphoprotein</keyword>
<dbReference type="SUPFAM" id="SSF55874">
    <property type="entry name" value="ATPase domain of HSP90 chaperone/DNA topoisomerase II/histidine kinase"/>
    <property type="match status" value="1"/>
</dbReference>
<organism evidence="11 12">
    <name type="scientific">Coprobacillus cateniformis</name>
    <dbReference type="NCBI Taxonomy" id="100884"/>
    <lineage>
        <taxon>Bacteria</taxon>
        <taxon>Bacillati</taxon>
        <taxon>Bacillota</taxon>
        <taxon>Erysipelotrichia</taxon>
        <taxon>Erysipelotrichales</taxon>
        <taxon>Coprobacillaceae</taxon>
        <taxon>Coprobacillus</taxon>
    </lineage>
</organism>
<keyword evidence="8" id="KW-0812">Transmembrane</keyword>
<keyword evidence="7" id="KW-0902">Two-component regulatory system</keyword>
<comment type="catalytic activity">
    <reaction evidence="1">
        <text>ATP + protein L-histidine = ADP + protein N-phospho-L-histidine.</text>
        <dbReference type="EC" id="2.7.13.3"/>
    </reaction>
</comment>
<dbReference type="InterPro" id="IPR003594">
    <property type="entry name" value="HATPase_dom"/>
</dbReference>
<proteinExistence type="predicted"/>
<dbReference type="InterPro" id="IPR005467">
    <property type="entry name" value="His_kinase_dom"/>
</dbReference>
<evidence type="ECO:0000259" key="9">
    <source>
        <dbReference type="PROSITE" id="PS50109"/>
    </source>
</evidence>
<dbReference type="GO" id="GO:0016020">
    <property type="term" value="C:membrane"/>
    <property type="evidence" value="ECO:0007669"/>
    <property type="project" value="UniProtKB-SubCell"/>
</dbReference>
<feature type="transmembrane region" description="Helical" evidence="8">
    <location>
        <begin position="132"/>
        <end position="152"/>
    </location>
</feature>
<feature type="domain" description="HAMP" evidence="10">
    <location>
        <begin position="154"/>
        <end position="206"/>
    </location>
</feature>